<feature type="region of interest" description="Disordered" evidence="1">
    <location>
        <begin position="125"/>
        <end position="202"/>
    </location>
</feature>
<name>A0ABY8EUP7_MALFU</name>
<keyword evidence="3" id="KW-1185">Reference proteome</keyword>
<feature type="compositionally biased region" description="Basic and acidic residues" evidence="1">
    <location>
        <begin position="80"/>
        <end position="92"/>
    </location>
</feature>
<gene>
    <name evidence="2" type="ORF">GLX27_003965</name>
</gene>
<protein>
    <submittedName>
        <fullName evidence="2">Uncharacterized protein</fullName>
    </submittedName>
</protein>
<sequence>MPRGAPQRVGSRVSIPVNVPDDELDAYITEMILAEARANEEAYARRGPAAEAFASASARSAPPARTNKRFLATMIRSVDAHNQRQEASEARASRHRTHARAADDRAGLRHARAGLDRFVQRALADRAGARTHREASPERTPRTHTQPARATSRWDQRPSDAERTPRRDAPPPLRRAPSSSPEMGPQPAPPVRQWDLGKERDL</sequence>
<dbReference type="EMBL" id="CP046237">
    <property type="protein sequence ID" value="WFD49285.1"/>
    <property type="molecule type" value="Genomic_DNA"/>
</dbReference>
<proteinExistence type="predicted"/>
<evidence type="ECO:0000313" key="2">
    <source>
        <dbReference type="EMBL" id="WFD49285.1"/>
    </source>
</evidence>
<feature type="region of interest" description="Disordered" evidence="1">
    <location>
        <begin position="80"/>
        <end position="108"/>
    </location>
</feature>
<evidence type="ECO:0000256" key="1">
    <source>
        <dbReference type="SAM" id="MobiDB-lite"/>
    </source>
</evidence>
<feature type="compositionally biased region" description="Basic and acidic residues" evidence="1">
    <location>
        <begin position="152"/>
        <end position="169"/>
    </location>
</feature>
<dbReference type="Proteomes" id="UP000818624">
    <property type="component" value="Chromosome 4"/>
</dbReference>
<organism evidence="2 3">
    <name type="scientific">Malassezia furfur</name>
    <name type="common">Pityriasis versicolor infection agent</name>
    <name type="synonym">Pityrosporum furfur</name>
    <dbReference type="NCBI Taxonomy" id="55194"/>
    <lineage>
        <taxon>Eukaryota</taxon>
        <taxon>Fungi</taxon>
        <taxon>Dikarya</taxon>
        <taxon>Basidiomycota</taxon>
        <taxon>Ustilaginomycotina</taxon>
        <taxon>Malasseziomycetes</taxon>
        <taxon>Malasseziales</taxon>
        <taxon>Malasseziaceae</taxon>
        <taxon>Malassezia</taxon>
    </lineage>
</organism>
<evidence type="ECO:0000313" key="3">
    <source>
        <dbReference type="Proteomes" id="UP000818624"/>
    </source>
</evidence>
<accession>A0ABY8EUP7</accession>
<feature type="compositionally biased region" description="Basic and acidic residues" evidence="1">
    <location>
        <begin position="125"/>
        <end position="141"/>
    </location>
</feature>
<reference evidence="2 3" key="1">
    <citation type="journal article" date="2020" name="Elife">
        <title>Loss of centromere function drives karyotype evolution in closely related Malassezia species.</title>
        <authorList>
            <person name="Sankaranarayanan S.R."/>
            <person name="Ianiri G."/>
            <person name="Coelho M.A."/>
            <person name="Reza M.H."/>
            <person name="Thimmappa B.C."/>
            <person name="Ganguly P."/>
            <person name="Vadnala R.N."/>
            <person name="Sun S."/>
            <person name="Siddharthan R."/>
            <person name="Tellgren-Roth C."/>
            <person name="Dawson T.L."/>
            <person name="Heitman J."/>
            <person name="Sanyal K."/>
        </authorList>
    </citation>
    <scope>NUCLEOTIDE SEQUENCE [LARGE SCALE GENOMIC DNA]</scope>
    <source>
        <strain evidence="2">CBS14141</strain>
    </source>
</reference>